<proteinExistence type="predicted"/>
<dbReference type="EMBL" id="CP013107">
    <property type="protein sequence ID" value="APG90036.1"/>
    <property type="molecule type" value="Genomic_DNA"/>
</dbReference>
<reference evidence="1 2" key="1">
    <citation type="submission" date="2015-10" db="EMBL/GenBank/DDBJ databases">
        <title>Genomic differences between typical nodule nitrogen-fixing rhizobial strains and those coming from bean seeds.</title>
        <authorList>
            <person name="Peralta H."/>
            <person name="Aguilar-Vera A."/>
            <person name="Diaz R."/>
            <person name="Mora Y."/>
            <person name="Martinez-Batallar G."/>
            <person name="Salazar E."/>
            <person name="Vargas-Lagunas C."/>
            <person name="Encarnacion S."/>
            <person name="Girard L."/>
            <person name="Mora J."/>
        </authorList>
    </citation>
    <scope>NUCLEOTIDE SEQUENCE [LARGE SCALE GENOMIC DNA]</scope>
    <source>
        <strain evidence="1 2">CFNEI 73</strain>
    </source>
</reference>
<dbReference type="Proteomes" id="UP000182306">
    <property type="component" value="Chromosome"/>
</dbReference>
<organism evidence="1 2">
    <name type="scientific">Sinorhizobium americanum</name>
    <dbReference type="NCBI Taxonomy" id="194963"/>
    <lineage>
        <taxon>Bacteria</taxon>
        <taxon>Pseudomonadati</taxon>
        <taxon>Pseudomonadota</taxon>
        <taxon>Alphaproteobacteria</taxon>
        <taxon>Hyphomicrobiales</taxon>
        <taxon>Rhizobiaceae</taxon>
        <taxon>Sinorhizobium/Ensifer group</taxon>
        <taxon>Sinorhizobium</taxon>
    </lineage>
</organism>
<name>A0A1L3LJ06_9HYPH</name>
<dbReference type="STRING" id="194963.SAMCFNEI73_Ch0711"/>
<evidence type="ECO:0000313" key="1">
    <source>
        <dbReference type="EMBL" id="APG90036.1"/>
    </source>
</evidence>
<dbReference type="KEGG" id="same:SAMCFNEI73_Ch0711"/>
<sequence>MQGEGNSCTLADLCCLLGNASLGRHNSPDSASDSPHHSRPLPIGYCMSVNRMRFTDKAFSLPNCRSDPSCFCKTPGAAVLRD</sequence>
<protein>
    <submittedName>
        <fullName evidence="1">Uncharacterized protein</fullName>
    </submittedName>
</protein>
<evidence type="ECO:0000313" key="2">
    <source>
        <dbReference type="Proteomes" id="UP000182306"/>
    </source>
</evidence>
<gene>
    <name evidence="1" type="ORF">SAMCFNEI73_Ch0711</name>
</gene>
<accession>A0A1L3LJ06</accession>
<dbReference type="AlphaFoldDB" id="A0A1L3LJ06"/>
<keyword evidence="2" id="KW-1185">Reference proteome</keyword>